<evidence type="ECO:0000313" key="1">
    <source>
        <dbReference type="EMBL" id="CAD6195293.1"/>
    </source>
</evidence>
<organism evidence="1 2">
    <name type="scientific">Caenorhabditis auriculariae</name>
    <dbReference type="NCBI Taxonomy" id="2777116"/>
    <lineage>
        <taxon>Eukaryota</taxon>
        <taxon>Metazoa</taxon>
        <taxon>Ecdysozoa</taxon>
        <taxon>Nematoda</taxon>
        <taxon>Chromadorea</taxon>
        <taxon>Rhabditida</taxon>
        <taxon>Rhabditina</taxon>
        <taxon>Rhabditomorpha</taxon>
        <taxon>Rhabditoidea</taxon>
        <taxon>Rhabditidae</taxon>
        <taxon>Peloderinae</taxon>
        <taxon>Caenorhabditis</taxon>
    </lineage>
</organism>
<comment type="caution">
    <text evidence="1">The sequence shown here is derived from an EMBL/GenBank/DDBJ whole genome shotgun (WGS) entry which is preliminary data.</text>
</comment>
<dbReference type="AlphaFoldDB" id="A0A8S1HFG1"/>
<reference evidence="1" key="1">
    <citation type="submission" date="2020-10" db="EMBL/GenBank/DDBJ databases">
        <authorList>
            <person name="Kikuchi T."/>
        </authorList>
    </citation>
    <scope>NUCLEOTIDE SEQUENCE</scope>
    <source>
        <strain evidence="1">NKZ352</strain>
    </source>
</reference>
<dbReference type="Proteomes" id="UP000835052">
    <property type="component" value="Unassembled WGS sequence"/>
</dbReference>
<protein>
    <submittedName>
        <fullName evidence="1">Uncharacterized protein</fullName>
    </submittedName>
</protein>
<accession>A0A8S1HFG1</accession>
<keyword evidence="2" id="KW-1185">Reference proteome</keyword>
<gene>
    <name evidence="1" type="ORF">CAUJ_LOCUS11212</name>
</gene>
<dbReference type="EMBL" id="CAJGYM010000053">
    <property type="protein sequence ID" value="CAD6195293.1"/>
    <property type="molecule type" value="Genomic_DNA"/>
</dbReference>
<name>A0A8S1HFG1_9PELO</name>
<evidence type="ECO:0000313" key="2">
    <source>
        <dbReference type="Proteomes" id="UP000835052"/>
    </source>
</evidence>
<proteinExistence type="predicted"/>
<sequence length="67" mass="7579">MVVRKSHCGLRPFPDVGTADRFCTLAASHDVVQMTPTTSEGLRPLRFLYAFCNRKVVTKTPKTKIKR</sequence>